<protein>
    <submittedName>
        <fullName evidence="2">Uncharacterized protein</fullName>
    </submittedName>
</protein>
<evidence type="ECO:0000256" key="1">
    <source>
        <dbReference type="SAM" id="MobiDB-lite"/>
    </source>
</evidence>
<evidence type="ECO:0000313" key="2">
    <source>
        <dbReference type="EMBL" id="MBD2499690.1"/>
    </source>
</evidence>
<accession>A0ABR8CXM4</accession>
<sequence length="48" mass="4768">MGNEGDEGVGGDGGDEGDEGVGEELFSLSSQSPVPSPLSPFPHSPVPN</sequence>
<evidence type="ECO:0000313" key="3">
    <source>
        <dbReference type="Proteomes" id="UP000661112"/>
    </source>
</evidence>
<dbReference type="RefSeq" id="WP_190467000.1">
    <property type="nucleotide sequence ID" value="NZ_JACJSG010000003.1"/>
</dbReference>
<comment type="caution">
    <text evidence="2">The sequence shown here is derived from an EMBL/GenBank/DDBJ whole genome shotgun (WGS) entry which is preliminary data.</text>
</comment>
<feature type="compositionally biased region" description="Low complexity" evidence="1">
    <location>
        <begin position="23"/>
        <end position="33"/>
    </location>
</feature>
<reference evidence="2 3" key="1">
    <citation type="journal article" date="2020" name="ISME J.">
        <title>Comparative genomics reveals insights into cyanobacterial evolution and habitat adaptation.</title>
        <authorList>
            <person name="Chen M.Y."/>
            <person name="Teng W.K."/>
            <person name="Zhao L."/>
            <person name="Hu C.X."/>
            <person name="Zhou Y.K."/>
            <person name="Han B.P."/>
            <person name="Song L.R."/>
            <person name="Shu W.S."/>
        </authorList>
    </citation>
    <scope>NUCLEOTIDE SEQUENCE [LARGE SCALE GENOMIC DNA]</scope>
    <source>
        <strain evidence="2 3">FACHB-119</strain>
    </source>
</reference>
<keyword evidence="3" id="KW-1185">Reference proteome</keyword>
<name>A0ABR8CXM4_9NOST</name>
<proteinExistence type="predicted"/>
<gene>
    <name evidence="2" type="ORF">H6G83_03485</name>
</gene>
<feature type="compositionally biased region" description="Acidic residues" evidence="1">
    <location>
        <begin position="1"/>
        <end position="22"/>
    </location>
</feature>
<feature type="compositionally biased region" description="Pro residues" evidence="1">
    <location>
        <begin position="34"/>
        <end position="48"/>
    </location>
</feature>
<dbReference type="EMBL" id="JACJSG010000003">
    <property type="protein sequence ID" value="MBD2499690.1"/>
    <property type="molecule type" value="Genomic_DNA"/>
</dbReference>
<organism evidence="2 3">
    <name type="scientific">Anabaena azotica FACHB-119</name>
    <dbReference type="NCBI Taxonomy" id="947527"/>
    <lineage>
        <taxon>Bacteria</taxon>
        <taxon>Bacillati</taxon>
        <taxon>Cyanobacteriota</taxon>
        <taxon>Cyanophyceae</taxon>
        <taxon>Nostocales</taxon>
        <taxon>Nostocaceae</taxon>
        <taxon>Anabaena</taxon>
        <taxon>Anabaena azotica</taxon>
    </lineage>
</organism>
<feature type="region of interest" description="Disordered" evidence="1">
    <location>
        <begin position="1"/>
        <end position="48"/>
    </location>
</feature>
<dbReference type="Proteomes" id="UP000661112">
    <property type="component" value="Unassembled WGS sequence"/>
</dbReference>